<proteinExistence type="predicted"/>
<evidence type="ECO:0000256" key="1">
    <source>
        <dbReference type="SAM" id="MobiDB-lite"/>
    </source>
</evidence>
<gene>
    <name evidence="4" type="ORF">HEB94_001990</name>
</gene>
<dbReference type="EMBL" id="JADBEM010000001">
    <property type="protein sequence ID" value="MBE1605142.1"/>
    <property type="molecule type" value="Genomic_DNA"/>
</dbReference>
<keyword evidence="5" id="KW-1185">Reference proteome</keyword>
<evidence type="ECO:0000313" key="5">
    <source>
        <dbReference type="Proteomes" id="UP000638648"/>
    </source>
</evidence>
<organism evidence="4 5">
    <name type="scientific">Actinopolymorpha pittospori</name>
    <dbReference type="NCBI Taxonomy" id="648752"/>
    <lineage>
        <taxon>Bacteria</taxon>
        <taxon>Bacillati</taxon>
        <taxon>Actinomycetota</taxon>
        <taxon>Actinomycetes</taxon>
        <taxon>Propionibacteriales</taxon>
        <taxon>Actinopolymorphaceae</taxon>
        <taxon>Actinopolymorpha</taxon>
    </lineage>
</organism>
<keyword evidence="2" id="KW-0472">Membrane</keyword>
<dbReference type="InterPro" id="IPR050051">
    <property type="entry name" value="EccE_dom"/>
</dbReference>
<feature type="transmembrane region" description="Helical" evidence="2">
    <location>
        <begin position="75"/>
        <end position="96"/>
    </location>
</feature>
<dbReference type="Proteomes" id="UP000638648">
    <property type="component" value="Unassembled WGS sequence"/>
</dbReference>
<feature type="domain" description="Type VII secretion system protein EccE" evidence="3">
    <location>
        <begin position="238"/>
        <end position="335"/>
    </location>
</feature>
<dbReference type="Pfam" id="PF11203">
    <property type="entry name" value="EccE"/>
    <property type="match status" value="1"/>
</dbReference>
<evidence type="ECO:0000256" key="2">
    <source>
        <dbReference type="SAM" id="Phobius"/>
    </source>
</evidence>
<reference evidence="4" key="1">
    <citation type="submission" date="2020-10" db="EMBL/GenBank/DDBJ databases">
        <title>Sequencing the genomes of 1000 actinobacteria strains.</title>
        <authorList>
            <person name="Klenk H.-P."/>
        </authorList>
    </citation>
    <scope>NUCLEOTIDE SEQUENCE</scope>
    <source>
        <strain evidence="4">DSM 45354</strain>
    </source>
</reference>
<name>A0A927MXI8_9ACTN</name>
<protein>
    <submittedName>
        <fullName evidence="4">Type VII secretion protein EccE</fullName>
    </submittedName>
</protein>
<accession>A0A927MXI8</accession>
<sequence length="433" mass="46132">MSAVRTDRATKRTGTTGKRRSARGSDRDNRRRSDRGSARMSRAYAGRHLGPLPVATVVAWQVGIGLLAAGVAQGGWLLIVGAVVFLLVAAATVVYWNGRPAWRWLRVWGSYRGRNARAGVGPPHDPGLAPVREWLPAFELASVAGRRGERPVGVAHDGAGYVVVLGPRSEDLIASADPVHIPLRALASIGDAEGVRLASAQLIIRTLPAPAPTLGAYGAQVGASYHEISGGSTPSLMSWWIALRLEPGRGGTAVTLDSDDIDAVRRALRTSVGWATKVLSSSGLPCRPLDESELREVLDLTLGVDPQHVPGSRRERRTAESWRGWTCDGVAHVTGWLRSWPRAGIPSMSRLLDAMAGLPVRSATASLGLTWTPEGTVRTTTYVRVSAEDPKAARTAFRQLTKQSRSARISVVRLDGEQLPGVLATIPLGGGTP</sequence>
<dbReference type="RefSeq" id="WP_192749530.1">
    <property type="nucleotide sequence ID" value="NZ_BAABJL010000133.1"/>
</dbReference>
<keyword evidence="2" id="KW-0812">Transmembrane</keyword>
<keyword evidence="2" id="KW-1133">Transmembrane helix</keyword>
<evidence type="ECO:0000259" key="3">
    <source>
        <dbReference type="Pfam" id="PF11203"/>
    </source>
</evidence>
<comment type="caution">
    <text evidence="4">The sequence shown here is derived from an EMBL/GenBank/DDBJ whole genome shotgun (WGS) entry which is preliminary data.</text>
</comment>
<feature type="transmembrane region" description="Helical" evidence="2">
    <location>
        <begin position="49"/>
        <end position="69"/>
    </location>
</feature>
<feature type="compositionally biased region" description="Basic and acidic residues" evidence="1">
    <location>
        <begin position="1"/>
        <end position="10"/>
    </location>
</feature>
<evidence type="ECO:0000313" key="4">
    <source>
        <dbReference type="EMBL" id="MBE1605142.1"/>
    </source>
</evidence>
<dbReference type="AlphaFoldDB" id="A0A927MXI8"/>
<feature type="region of interest" description="Disordered" evidence="1">
    <location>
        <begin position="1"/>
        <end position="40"/>
    </location>
</feature>
<feature type="compositionally biased region" description="Basic and acidic residues" evidence="1">
    <location>
        <begin position="23"/>
        <end position="37"/>
    </location>
</feature>